<keyword evidence="1" id="KW-1133">Transmembrane helix</keyword>
<dbReference type="AlphaFoldDB" id="F7X9G1"/>
<evidence type="ECO:0008006" key="4">
    <source>
        <dbReference type="Google" id="ProtNLM"/>
    </source>
</evidence>
<organism evidence="2 3">
    <name type="scientific">Sinorhizobium meliloti (strain SM11)</name>
    <dbReference type="NCBI Taxonomy" id="707241"/>
    <lineage>
        <taxon>Bacteria</taxon>
        <taxon>Pseudomonadati</taxon>
        <taxon>Pseudomonadota</taxon>
        <taxon>Alphaproteobacteria</taxon>
        <taxon>Hyphomicrobiales</taxon>
        <taxon>Rhizobiaceae</taxon>
        <taxon>Sinorhizobium/Ensifer group</taxon>
        <taxon>Sinorhizobium</taxon>
    </lineage>
</organism>
<dbReference type="Proteomes" id="UP000009045">
    <property type="component" value="Chromosome"/>
</dbReference>
<evidence type="ECO:0000313" key="2">
    <source>
        <dbReference type="EMBL" id="AEH79069.1"/>
    </source>
</evidence>
<feature type="transmembrane region" description="Helical" evidence="1">
    <location>
        <begin position="6"/>
        <end position="27"/>
    </location>
</feature>
<reference evidence="2 3" key="1">
    <citation type="journal article" date="2011" name="J. Biotechnol.">
        <title>The complete genome sequence of the dominant Sinorhizobium meliloti field isolate SM11 extends the S. meliloti pan-genome.</title>
        <authorList>
            <person name="Schneiker-Bekel S."/>
            <person name="Wibberg D."/>
            <person name="Bekel T."/>
            <person name="Blom J."/>
            <person name="Linke B."/>
            <person name="Neuweger H."/>
            <person name="Stiens M."/>
            <person name="Vorholter F.J."/>
            <person name="Weidner S."/>
            <person name="Goesmann A."/>
            <person name="Puhler A."/>
            <person name="Schluter A."/>
        </authorList>
    </citation>
    <scope>NUCLEOTIDE SEQUENCE [LARGE SCALE GENOMIC DNA]</scope>
    <source>
        <strain evidence="2 3">SM11</strain>
    </source>
</reference>
<dbReference type="HOGENOM" id="CLU_3257912_0_0_5"/>
<dbReference type="EMBL" id="CP001830">
    <property type="protein sequence ID" value="AEH79069.1"/>
    <property type="molecule type" value="Genomic_DNA"/>
</dbReference>
<sequence length="42" mass="4866">MTWPVFLGCLGVVLWMAALTLVLPGFVEREFRRNGFKAKVRR</sequence>
<keyword evidence="1" id="KW-0812">Transmembrane</keyword>
<accession>F7X9G1</accession>
<gene>
    <name evidence="2" type="ordered locus">SM11_chr1801</name>
</gene>
<name>F7X9G1_SINMM</name>
<proteinExistence type="predicted"/>
<keyword evidence="1" id="KW-0472">Membrane</keyword>
<dbReference type="KEGG" id="smx:SM11_chr1801"/>
<dbReference type="RefSeq" id="WP_014529525.1">
    <property type="nucleotide sequence ID" value="NC_017325.1"/>
</dbReference>
<protein>
    <recommendedName>
        <fullName evidence="4">Transmembrane protein</fullName>
    </recommendedName>
</protein>
<evidence type="ECO:0000313" key="3">
    <source>
        <dbReference type="Proteomes" id="UP000009045"/>
    </source>
</evidence>
<dbReference type="PATRIC" id="fig|707241.3.peg.1891"/>
<evidence type="ECO:0000256" key="1">
    <source>
        <dbReference type="SAM" id="Phobius"/>
    </source>
</evidence>